<protein>
    <recommendedName>
        <fullName evidence="4">Phage protein</fullName>
    </recommendedName>
</protein>
<name>A0ABT2TMC6_9FIRM</name>
<feature type="coiled-coil region" evidence="1">
    <location>
        <begin position="28"/>
        <end position="55"/>
    </location>
</feature>
<gene>
    <name evidence="2" type="ORF">OCV88_13730</name>
</gene>
<keyword evidence="3" id="KW-1185">Reference proteome</keyword>
<keyword evidence="1" id="KW-0175">Coiled coil</keyword>
<evidence type="ECO:0008006" key="4">
    <source>
        <dbReference type="Google" id="ProtNLM"/>
    </source>
</evidence>
<dbReference type="Proteomes" id="UP001652442">
    <property type="component" value="Unassembled WGS sequence"/>
</dbReference>
<organism evidence="2 3">
    <name type="scientific">Brotonthovivens ammoniilytica</name>
    <dbReference type="NCBI Taxonomy" id="2981725"/>
    <lineage>
        <taxon>Bacteria</taxon>
        <taxon>Bacillati</taxon>
        <taxon>Bacillota</taxon>
        <taxon>Clostridia</taxon>
        <taxon>Lachnospirales</taxon>
        <taxon>Lachnospiraceae</taxon>
        <taxon>Brotonthovivens</taxon>
    </lineage>
</organism>
<reference evidence="2 3" key="1">
    <citation type="journal article" date="2021" name="ISME Commun">
        <title>Automated analysis of genomic sequences facilitates high-throughput and comprehensive description of bacteria.</title>
        <authorList>
            <person name="Hitch T.C.A."/>
        </authorList>
    </citation>
    <scope>NUCLEOTIDE SEQUENCE [LARGE SCALE GENOMIC DNA]</scope>
    <source>
        <strain evidence="2 3">Sanger_109</strain>
    </source>
</reference>
<dbReference type="RefSeq" id="WP_158426005.1">
    <property type="nucleotide sequence ID" value="NZ_JAOQJQ010000006.1"/>
</dbReference>
<evidence type="ECO:0000313" key="3">
    <source>
        <dbReference type="Proteomes" id="UP001652442"/>
    </source>
</evidence>
<dbReference type="EMBL" id="JAOQJQ010000006">
    <property type="protein sequence ID" value="MCU6763370.1"/>
    <property type="molecule type" value="Genomic_DNA"/>
</dbReference>
<comment type="caution">
    <text evidence="2">The sequence shown here is derived from an EMBL/GenBank/DDBJ whole genome shotgun (WGS) entry which is preliminary data.</text>
</comment>
<evidence type="ECO:0000256" key="1">
    <source>
        <dbReference type="SAM" id="Coils"/>
    </source>
</evidence>
<accession>A0ABT2TMC6</accession>
<sequence length="139" mass="16271">MKLTYNEITVKHNILMEIGKLTLPRKVSVAIARNLIRLEKELKLAEEQRADIADRYAAKDENGNFVLDKEKYTFQTVADEKSFLEEAKELNEMEVEVQIMKFQAEELERCEQVERYAILTPLQEAALEWMANYGDQIEK</sequence>
<proteinExistence type="predicted"/>
<evidence type="ECO:0000313" key="2">
    <source>
        <dbReference type="EMBL" id="MCU6763370.1"/>
    </source>
</evidence>